<accession>A0ABT4UXJ8</accession>
<keyword evidence="2" id="KW-0472">Membrane</keyword>
<dbReference type="RefSeq" id="WP_270949021.1">
    <property type="nucleotide sequence ID" value="NZ_JAQGLA010000015.1"/>
</dbReference>
<proteinExistence type="predicted"/>
<evidence type="ECO:0000313" key="3">
    <source>
        <dbReference type="EMBL" id="MDA3626426.1"/>
    </source>
</evidence>
<comment type="caution">
    <text evidence="3">The sequence shown here is derived from an EMBL/GenBank/DDBJ whole genome shotgun (WGS) entry which is preliminary data.</text>
</comment>
<sequence>MIGSWWKWPGREVGRVSVMPARSIWIGALVLLVVAAVSMWTLLALFGAGSPQDKVRLEIIKLAGGIVVGTGGAAALLLAARRQRATELQLAQNERDLAQKERAADDARHDAVERRITELYSSAAEQLGSDKAPVRLAALHALERLAQDNPGHRQTVVDLLCAYLRMPFANPDTTRAEERDEQRQELQVRLTAQRLLTAHLRPGADSKFWADMDLDLTGAMLVTWGMEACRIRSALFDGAVFSRDASFRQVEFGGAASFRKARFRGAASFDGARFHERAGFGEVEFLGEVSCRTAEFDGAVSFDESVFHDPASFSEGKFSGTCSFRQVDFRDVISFREVEFGDAASFGDAEFRCGASFAGAHFQDTASFGLARFQGTTSFCEAEFWDVPWFDQAQLEELDLSEAWTLAPDRATDQDWLRRFPRWRLVDGEVPDEQQRRWWRFVPDTREVAD</sequence>
<keyword evidence="1" id="KW-0175">Coiled coil</keyword>
<protein>
    <submittedName>
        <fullName evidence="3">Pentapeptide repeat-containing protein</fullName>
    </submittedName>
</protein>
<dbReference type="Proteomes" id="UP001210380">
    <property type="component" value="Unassembled WGS sequence"/>
</dbReference>
<reference evidence="3 4" key="1">
    <citation type="submission" date="2022-11" db="EMBL/GenBank/DDBJ databases">
        <title>Draft genome sequence of Saccharopolyspora sp. WRP15-2 isolated from rhizosphere soils of wild rice in Thailand.</title>
        <authorList>
            <person name="Duangmal K."/>
            <person name="Kammanee S."/>
            <person name="Muangham S."/>
        </authorList>
    </citation>
    <scope>NUCLEOTIDE SEQUENCE [LARGE SCALE GENOMIC DNA]</scope>
    <source>
        <strain evidence="3 4">WRP15-2</strain>
    </source>
</reference>
<feature type="coiled-coil region" evidence="1">
    <location>
        <begin position="83"/>
        <end position="110"/>
    </location>
</feature>
<dbReference type="Pfam" id="PF13576">
    <property type="entry name" value="Pentapeptide_3"/>
    <property type="match status" value="3"/>
</dbReference>
<keyword evidence="2" id="KW-0812">Transmembrane</keyword>
<feature type="transmembrane region" description="Helical" evidence="2">
    <location>
        <begin position="24"/>
        <end position="47"/>
    </location>
</feature>
<gene>
    <name evidence="3" type="ORF">OU415_13345</name>
</gene>
<dbReference type="InterPro" id="IPR001646">
    <property type="entry name" value="5peptide_repeat"/>
</dbReference>
<feature type="transmembrane region" description="Helical" evidence="2">
    <location>
        <begin position="59"/>
        <end position="80"/>
    </location>
</feature>
<keyword evidence="2" id="KW-1133">Transmembrane helix</keyword>
<evidence type="ECO:0000256" key="2">
    <source>
        <dbReference type="SAM" id="Phobius"/>
    </source>
</evidence>
<keyword evidence="4" id="KW-1185">Reference proteome</keyword>
<evidence type="ECO:0000256" key="1">
    <source>
        <dbReference type="SAM" id="Coils"/>
    </source>
</evidence>
<organism evidence="3 4">
    <name type="scientific">Saccharopolyspora oryzae</name>
    <dbReference type="NCBI Taxonomy" id="2997343"/>
    <lineage>
        <taxon>Bacteria</taxon>
        <taxon>Bacillati</taxon>
        <taxon>Actinomycetota</taxon>
        <taxon>Actinomycetes</taxon>
        <taxon>Pseudonocardiales</taxon>
        <taxon>Pseudonocardiaceae</taxon>
        <taxon>Saccharopolyspora</taxon>
    </lineage>
</organism>
<dbReference type="EMBL" id="JAQGLA010000015">
    <property type="protein sequence ID" value="MDA3626426.1"/>
    <property type="molecule type" value="Genomic_DNA"/>
</dbReference>
<dbReference type="Gene3D" id="2.160.20.80">
    <property type="entry name" value="E3 ubiquitin-protein ligase SopA"/>
    <property type="match status" value="2"/>
</dbReference>
<name>A0ABT4UXJ8_9PSEU</name>
<evidence type="ECO:0000313" key="4">
    <source>
        <dbReference type="Proteomes" id="UP001210380"/>
    </source>
</evidence>